<dbReference type="Proteomes" id="UP000515211">
    <property type="component" value="Chromosome 4"/>
</dbReference>
<dbReference type="PANTHER" id="PTHR37610:SF55">
    <property type="entry name" value="RETROTRANSPOSON COPIA-LIKE N-TERMINAL DOMAIN-CONTAINING PROTEIN"/>
    <property type="match status" value="1"/>
</dbReference>
<evidence type="ECO:0000259" key="3">
    <source>
        <dbReference type="Pfam" id="PF14244"/>
    </source>
</evidence>
<dbReference type="AlphaFoldDB" id="A0A6P4D8C4"/>
<keyword evidence="4" id="KW-1185">Reference proteome</keyword>
<dbReference type="Pfam" id="PF07727">
    <property type="entry name" value="RVT_2"/>
    <property type="match status" value="1"/>
</dbReference>
<dbReference type="RefSeq" id="XP_015960956.1">
    <property type="nucleotide sequence ID" value="XM_016105470.1"/>
</dbReference>
<accession>A0A6P4D8C4</accession>
<dbReference type="PANTHER" id="PTHR37610">
    <property type="entry name" value="CCHC-TYPE DOMAIN-CONTAINING PROTEIN"/>
    <property type="match status" value="1"/>
</dbReference>
<organism evidence="4 5">
    <name type="scientific">Arachis duranensis</name>
    <name type="common">Wild peanut</name>
    <dbReference type="NCBI Taxonomy" id="130453"/>
    <lineage>
        <taxon>Eukaryota</taxon>
        <taxon>Viridiplantae</taxon>
        <taxon>Streptophyta</taxon>
        <taxon>Embryophyta</taxon>
        <taxon>Tracheophyta</taxon>
        <taxon>Spermatophyta</taxon>
        <taxon>Magnoliopsida</taxon>
        <taxon>eudicotyledons</taxon>
        <taxon>Gunneridae</taxon>
        <taxon>Pentapetalae</taxon>
        <taxon>rosids</taxon>
        <taxon>fabids</taxon>
        <taxon>Fabales</taxon>
        <taxon>Fabaceae</taxon>
        <taxon>Papilionoideae</taxon>
        <taxon>50 kb inversion clade</taxon>
        <taxon>dalbergioids sensu lato</taxon>
        <taxon>Dalbergieae</taxon>
        <taxon>Pterocarpus clade</taxon>
        <taxon>Arachis</taxon>
    </lineage>
</organism>
<feature type="region of interest" description="Disordered" evidence="1">
    <location>
        <begin position="287"/>
        <end position="318"/>
    </location>
</feature>
<dbReference type="GeneID" id="107484915"/>
<reference evidence="4" key="1">
    <citation type="journal article" date="2016" name="Nat. Genet.">
        <title>The genome sequences of Arachis duranensis and Arachis ipaensis, the diploid ancestors of cultivated peanut.</title>
        <authorList>
            <person name="Bertioli D.J."/>
            <person name="Cannon S.B."/>
            <person name="Froenicke L."/>
            <person name="Huang G."/>
            <person name="Farmer A.D."/>
            <person name="Cannon E.K."/>
            <person name="Liu X."/>
            <person name="Gao D."/>
            <person name="Clevenger J."/>
            <person name="Dash S."/>
            <person name="Ren L."/>
            <person name="Moretzsohn M.C."/>
            <person name="Shirasawa K."/>
            <person name="Huang W."/>
            <person name="Vidigal B."/>
            <person name="Abernathy B."/>
            <person name="Chu Y."/>
            <person name="Niederhuth C.E."/>
            <person name="Umale P."/>
            <person name="Araujo A.C."/>
            <person name="Kozik A."/>
            <person name="Kim K.D."/>
            <person name="Burow M.D."/>
            <person name="Varshney R.K."/>
            <person name="Wang X."/>
            <person name="Zhang X."/>
            <person name="Barkley N."/>
            <person name="Guimaraes P.M."/>
            <person name="Isobe S."/>
            <person name="Guo B."/>
            <person name="Liao B."/>
            <person name="Stalker H.T."/>
            <person name="Schmitz R.J."/>
            <person name="Scheffler B.E."/>
            <person name="Leal-Bertioli S.C."/>
            <person name="Xun X."/>
            <person name="Jackson S.A."/>
            <person name="Michelmore R."/>
            <person name="Ozias-Akins P."/>
        </authorList>
    </citation>
    <scope>NUCLEOTIDE SEQUENCE [LARGE SCALE GENOMIC DNA]</scope>
    <source>
        <strain evidence="4">cv. V14167</strain>
    </source>
</reference>
<dbReference type="KEGG" id="adu:107484915"/>
<evidence type="ECO:0000259" key="2">
    <source>
        <dbReference type="Pfam" id="PF07727"/>
    </source>
</evidence>
<evidence type="ECO:0000313" key="5">
    <source>
        <dbReference type="RefSeq" id="XP_015960956.1"/>
    </source>
</evidence>
<feature type="domain" description="Retrotransposon Copia-like N-terminal" evidence="3">
    <location>
        <begin position="59"/>
        <end position="106"/>
    </location>
</feature>
<dbReference type="InterPro" id="IPR013103">
    <property type="entry name" value="RVT_2"/>
</dbReference>
<gene>
    <name evidence="5" type="primary">LOC107484915</name>
</gene>
<dbReference type="InterPro" id="IPR029472">
    <property type="entry name" value="Copia-like_N"/>
</dbReference>
<proteinExistence type="predicted"/>
<evidence type="ECO:0000256" key="1">
    <source>
        <dbReference type="SAM" id="MobiDB-lite"/>
    </source>
</evidence>
<feature type="domain" description="Reverse transcriptase Ty1/copia-type" evidence="2">
    <location>
        <begin position="521"/>
        <end position="571"/>
    </location>
</feature>
<dbReference type="Pfam" id="PF14244">
    <property type="entry name" value="Retrotran_gag_3"/>
    <property type="match status" value="1"/>
</dbReference>
<evidence type="ECO:0000313" key="4">
    <source>
        <dbReference type="Proteomes" id="UP000515211"/>
    </source>
</evidence>
<name>A0A6P4D8C4_ARADU</name>
<reference evidence="5" key="2">
    <citation type="submission" date="2025-08" db="UniProtKB">
        <authorList>
            <consortium name="RefSeq"/>
        </authorList>
    </citation>
    <scope>IDENTIFICATION</scope>
    <source>
        <tissue evidence="5">Whole plant</tissue>
    </source>
</reference>
<sequence length="571" mass="65176">MVDSEGNSNKEDQQFSASDLQKLVKLMNLQLALMHNQMPQAGKTSSNLLQDVSTRFYLQPSENLGIPLTMNPLTILNFHSWSKLVLLSLKSKNKLSFIDGSLPKPDRSDDSFQAWDRYNTLVLSWLHASISSEILHSVLSCHVVCDLWEDLRHRFYQGDLFRIVELEEEMFAIKQGDSFITSHFTRLKTLWEELDEFQPIIKCECDDSCSCGIELMKKYRSQTHIVQLLRGLNDDYSMARSQIMLIKTLPDVNEVYSLLLQQERQLTRSSQNDGKLLINATMNFNNSSNNRFGGSRQDDSRGRGKGSSNWEKGTNRRGQLRKCSHCERTGYLVDTCYRKHGFPPHYKHGFGLKTINNVNTDEYLQKISESLIWKIDKMSLRMIGIAELTAGLYILDSVHMHTLHPRSQQSQLVNKKGCVNNVVNKSDLAALWHSRLGHIAKNRIKAIAKVLCESDSPSGALSSFSKYLISFISYKHISPSHKSLSFAIDNLIESQSFEQVIHHDGCWRQELRDEILALETNKTWVITTLPKGKCAVGCKWVFKTKLKPDGLVKRHKARLVAKGYTQLAGFD</sequence>
<protein>
    <submittedName>
        <fullName evidence="5">Uncharacterized protein LOC107484915</fullName>
    </submittedName>
</protein>